<reference evidence="2" key="2">
    <citation type="journal article" date="2015" name="Fish Shellfish Immunol.">
        <title>Early steps in the European eel (Anguilla anguilla)-Vibrio vulnificus interaction in the gills: Role of the RtxA13 toxin.</title>
        <authorList>
            <person name="Callol A."/>
            <person name="Pajuelo D."/>
            <person name="Ebbesson L."/>
            <person name="Teles M."/>
            <person name="MacKenzie S."/>
            <person name="Amaro C."/>
        </authorList>
    </citation>
    <scope>NUCLEOTIDE SEQUENCE</scope>
</reference>
<reference evidence="2" key="1">
    <citation type="submission" date="2014-11" db="EMBL/GenBank/DDBJ databases">
        <authorList>
            <person name="Amaro Gonzalez C."/>
        </authorList>
    </citation>
    <scope>NUCLEOTIDE SEQUENCE</scope>
</reference>
<dbReference type="EMBL" id="GBXM01062424">
    <property type="protein sequence ID" value="JAH46153.1"/>
    <property type="molecule type" value="Transcribed_RNA"/>
</dbReference>
<feature type="compositionally biased region" description="Pro residues" evidence="1">
    <location>
        <begin position="54"/>
        <end position="67"/>
    </location>
</feature>
<accession>A0A0E9T068</accession>
<name>A0A0E9T068_ANGAN</name>
<sequence length="67" mass="7237">MELHSLQVKKPSTMSPKLGCWAFAMSTADRPELPLCAPPRPSTCRDTASLVEDPPLPPPLPPQSSRA</sequence>
<organism evidence="2">
    <name type="scientific">Anguilla anguilla</name>
    <name type="common">European freshwater eel</name>
    <name type="synonym">Muraena anguilla</name>
    <dbReference type="NCBI Taxonomy" id="7936"/>
    <lineage>
        <taxon>Eukaryota</taxon>
        <taxon>Metazoa</taxon>
        <taxon>Chordata</taxon>
        <taxon>Craniata</taxon>
        <taxon>Vertebrata</taxon>
        <taxon>Euteleostomi</taxon>
        <taxon>Actinopterygii</taxon>
        <taxon>Neopterygii</taxon>
        <taxon>Teleostei</taxon>
        <taxon>Anguilliformes</taxon>
        <taxon>Anguillidae</taxon>
        <taxon>Anguilla</taxon>
    </lineage>
</organism>
<feature type="region of interest" description="Disordered" evidence="1">
    <location>
        <begin position="39"/>
        <end position="67"/>
    </location>
</feature>
<evidence type="ECO:0000256" key="1">
    <source>
        <dbReference type="SAM" id="MobiDB-lite"/>
    </source>
</evidence>
<evidence type="ECO:0000313" key="2">
    <source>
        <dbReference type="EMBL" id="JAH46153.1"/>
    </source>
</evidence>
<dbReference type="AlphaFoldDB" id="A0A0E9T068"/>
<proteinExistence type="predicted"/>
<protein>
    <submittedName>
        <fullName evidence="2">Uncharacterized protein</fullName>
    </submittedName>
</protein>